<feature type="binding site" evidence="3">
    <location>
        <position position="105"/>
    </location>
    <ligand>
        <name>Zn(2+)</name>
        <dbReference type="ChEBI" id="CHEBI:29105"/>
        <label>2</label>
    </ligand>
</feature>
<feature type="binding site" evidence="4">
    <location>
        <position position="300"/>
    </location>
    <ligand>
        <name>allantoate</name>
        <dbReference type="ChEBI" id="CHEBI:17536"/>
    </ligand>
</feature>
<gene>
    <name evidence="6" type="ORF">FC83_GL000565</name>
</gene>
<dbReference type="InterPro" id="IPR011650">
    <property type="entry name" value="Peptidase_M20_dimer"/>
</dbReference>
<name>A0A0R1XV53_9LACO</name>
<evidence type="ECO:0000259" key="5">
    <source>
        <dbReference type="Pfam" id="PF07687"/>
    </source>
</evidence>
<reference evidence="6 7" key="1">
    <citation type="journal article" date="2015" name="Genome Announc.">
        <title>Expanding the biotechnology potential of lactobacilli through comparative genomics of 213 strains and associated genera.</title>
        <authorList>
            <person name="Sun Z."/>
            <person name="Harris H.M."/>
            <person name="McCann A."/>
            <person name="Guo C."/>
            <person name="Argimon S."/>
            <person name="Zhang W."/>
            <person name="Yang X."/>
            <person name="Jeffery I.B."/>
            <person name="Cooney J.C."/>
            <person name="Kagawa T.F."/>
            <person name="Liu W."/>
            <person name="Song Y."/>
            <person name="Salvetti E."/>
            <person name="Wrobel A."/>
            <person name="Rasinkangas P."/>
            <person name="Parkhill J."/>
            <person name="Rea M.C."/>
            <person name="O'Sullivan O."/>
            <person name="Ritari J."/>
            <person name="Douillard F.P."/>
            <person name="Paul Ross R."/>
            <person name="Yang R."/>
            <person name="Briner A.E."/>
            <person name="Felis G.E."/>
            <person name="de Vos W.M."/>
            <person name="Barrangou R."/>
            <person name="Klaenhammer T.R."/>
            <person name="Caufield P.W."/>
            <person name="Cui Y."/>
            <person name="Zhang H."/>
            <person name="O'Toole P.W."/>
        </authorList>
    </citation>
    <scope>NUCLEOTIDE SEQUENCE [LARGE SCALE GENOMIC DNA]</scope>
    <source>
        <strain evidence="6 7">DSM 18527</strain>
    </source>
</reference>
<feature type="binding site" evidence="4">
    <location>
        <position position="287"/>
    </location>
    <ligand>
        <name>allantoate</name>
        <dbReference type="ChEBI" id="CHEBI:17536"/>
    </ligand>
</feature>
<evidence type="ECO:0000256" key="4">
    <source>
        <dbReference type="PIRSR" id="PIRSR001235-2"/>
    </source>
</evidence>
<accession>A0A0R1XV53</accession>
<evidence type="ECO:0000256" key="1">
    <source>
        <dbReference type="ARBA" id="ARBA00006153"/>
    </source>
</evidence>
<dbReference type="PANTHER" id="PTHR32494:SF5">
    <property type="entry name" value="ALLANTOATE AMIDOHYDROLASE"/>
    <property type="match status" value="1"/>
</dbReference>
<dbReference type="eggNOG" id="COG0624">
    <property type="taxonomic scope" value="Bacteria"/>
</dbReference>
<dbReference type="STRING" id="1423734.FC83_GL000565"/>
<dbReference type="Pfam" id="PF07687">
    <property type="entry name" value="M20_dimer"/>
    <property type="match status" value="1"/>
</dbReference>
<comment type="cofactor">
    <cofactor evidence="3">
        <name>Zn(2+)</name>
        <dbReference type="ChEBI" id="CHEBI:29105"/>
    </cofactor>
    <text evidence="3">Binds 2 Zn(2+) ions per subunit.</text>
</comment>
<dbReference type="InterPro" id="IPR002933">
    <property type="entry name" value="Peptidase_M20"/>
</dbReference>
<dbReference type="Gene3D" id="3.40.630.10">
    <property type="entry name" value="Zn peptidases"/>
    <property type="match status" value="1"/>
</dbReference>
<keyword evidence="3" id="KW-0479">Metal-binding</keyword>
<dbReference type="PATRIC" id="fig|1423734.3.peg.571"/>
<dbReference type="NCBIfam" id="TIGR01879">
    <property type="entry name" value="hydantase"/>
    <property type="match status" value="1"/>
</dbReference>
<protein>
    <submittedName>
        <fullName evidence="6">N-carbamoyl-L-amino-acid hydrolase</fullName>
    </submittedName>
</protein>
<dbReference type="InterPro" id="IPR036264">
    <property type="entry name" value="Bact_exopeptidase_dim_dom"/>
</dbReference>
<dbReference type="Gene3D" id="3.30.70.360">
    <property type="match status" value="1"/>
</dbReference>
<keyword evidence="2 6" id="KW-0378">Hydrolase</keyword>
<evidence type="ECO:0000256" key="3">
    <source>
        <dbReference type="PIRSR" id="PIRSR001235-1"/>
    </source>
</evidence>
<feature type="binding site" evidence="3">
    <location>
        <position position="202"/>
    </location>
    <ligand>
        <name>Zn(2+)</name>
        <dbReference type="ChEBI" id="CHEBI:29105"/>
        <label>1</label>
    </ligand>
</feature>
<comment type="similarity">
    <text evidence="1">Belongs to the peptidase M20 family.</text>
</comment>
<organism evidence="6 7">
    <name type="scientific">Agrilactobacillus composti DSM 18527 = JCM 14202</name>
    <dbReference type="NCBI Taxonomy" id="1423734"/>
    <lineage>
        <taxon>Bacteria</taxon>
        <taxon>Bacillati</taxon>
        <taxon>Bacillota</taxon>
        <taxon>Bacilli</taxon>
        <taxon>Lactobacillales</taxon>
        <taxon>Lactobacillaceae</taxon>
        <taxon>Agrilactobacillus</taxon>
    </lineage>
</organism>
<feature type="domain" description="Peptidase M20 dimerisation" evidence="5">
    <location>
        <begin position="224"/>
        <end position="319"/>
    </location>
</feature>
<evidence type="ECO:0000256" key="2">
    <source>
        <dbReference type="ARBA" id="ARBA00022801"/>
    </source>
</evidence>
<dbReference type="GO" id="GO:0046872">
    <property type="term" value="F:metal ion binding"/>
    <property type="evidence" value="ECO:0007669"/>
    <property type="project" value="UniProtKB-KW"/>
</dbReference>
<dbReference type="Pfam" id="PF01546">
    <property type="entry name" value="Peptidase_M20"/>
    <property type="match status" value="1"/>
</dbReference>
<evidence type="ECO:0000313" key="6">
    <source>
        <dbReference type="EMBL" id="KRM31883.1"/>
    </source>
</evidence>
<dbReference type="RefSeq" id="WP_236700839.1">
    <property type="nucleotide sequence ID" value="NZ_AZGA01000074.1"/>
</dbReference>
<feature type="binding site" evidence="3">
    <location>
        <position position="393"/>
    </location>
    <ligand>
        <name>Zn(2+)</name>
        <dbReference type="ChEBI" id="CHEBI:29105"/>
        <label>2</label>
    </ligand>
</feature>
<feature type="binding site" evidence="3">
    <location>
        <position position="140"/>
    </location>
    <ligand>
        <name>Zn(2+)</name>
        <dbReference type="ChEBI" id="CHEBI:29105"/>
        <label>2</label>
    </ligand>
</feature>
<feature type="binding site" evidence="4">
    <location>
        <position position="227"/>
    </location>
    <ligand>
        <name>allantoate</name>
        <dbReference type="ChEBI" id="CHEBI:17536"/>
    </ligand>
</feature>
<dbReference type="PANTHER" id="PTHR32494">
    <property type="entry name" value="ALLANTOATE DEIMINASE-RELATED"/>
    <property type="match status" value="1"/>
</dbReference>
<evidence type="ECO:0000313" key="7">
    <source>
        <dbReference type="Proteomes" id="UP000051236"/>
    </source>
</evidence>
<dbReference type="InterPro" id="IPR010158">
    <property type="entry name" value="Amidase_Cbmase"/>
</dbReference>
<feature type="binding site" evidence="3">
    <location>
        <position position="105"/>
    </location>
    <ligand>
        <name>Zn(2+)</name>
        <dbReference type="ChEBI" id="CHEBI:29105"/>
        <label>1</label>
    </ligand>
</feature>
<dbReference type="SUPFAM" id="SSF53187">
    <property type="entry name" value="Zn-dependent exopeptidases"/>
    <property type="match status" value="1"/>
</dbReference>
<keyword evidence="7" id="KW-1185">Reference proteome</keyword>
<dbReference type="Proteomes" id="UP000051236">
    <property type="component" value="Unassembled WGS sequence"/>
</dbReference>
<dbReference type="SUPFAM" id="SSF55031">
    <property type="entry name" value="Bacterial exopeptidase dimerisation domain"/>
    <property type="match status" value="1"/>
</dbReference>
<feature type="binding site" evidence="3">
    <location>
        <position position="94"/>
    </location>
    <ligand>
        <name>Zn(2+)</name>
        <dbReference type="ChEBI" id="CHEBI:29105"/>
        <label>1</label>
    </ligand>
</feature>
<dbReference type="EMBL" id="AZGA01000074">
    <property type="protein sequence ID" value="KRM31883.1"/>
    <property type="molecule type" value="Genomic_DNA"/>
</dbReference>
<keyword evidence="3" id="KW-0862">Zinc</keyword>
<sequence>MATDNIDPTARTLPDFNVAMVQLTQHLDTINRLSPDTAGQNRLVYSPGWIAAQGQLLQWGLDLGLNVTLDDYGTVYLDLVGSTQPETIIATGSHMDTVVQGGPLDGLYGVLGGLQALITLKQTLGQPKKTLRVIAFSEEEGSRFPTTFSGSKHYARIENTTGLKDKDGLDFDSARTAAVQQLTGPGIQRTLPKLPATFTELHIEQGTRLAAAQVQIGLVAAIVGQRRYTVTVTGVANHAGTTPMAQRHDALQATVQFINRLCLLAQSVSPELTFTVGELALTPNTVNVIPGKVVFSVDCRHTNTALLDNFETLMANTAELFTETDLTIHVSRWANIPPVQLDQQLLAQNANLADQLQLKHLQLASGAGHDSQIMTQVTPTTMIFVPSIQGISHAPQEATATPDLLAGVQLLTASLYRQAY</sequence>
<comment type="caution">
    <text evidence="6">The sequence shown here is derived from an EMBL/GenBank/DDBJ whole genome shotgun (WGS) entry which is preliminary data.</text>
</comment>
<dbReference type="AlphaFoldDB" id="A0A0R1XV53"/>
<proteinExistence type="inferred from homology"/>
<dbReference type="GO" id="GO:0016813">
    <property type="term" value="F:hydrolase activity, acting on carbon-nitrogen (but not peptide) bonds, in linear amidines"/>
    <property type="evidence" value="ECO:0007669"/>
    <property type="project" value="InterPro"/>
</dbReference>
<dbReference type="PIRSF" id="PIRSF001235">
    <property type="entry name" value="Amidase_carbamoylase"/>
    <property type="match status" value="1"/>
</dbReference>